<dbReference type="GO" id="GO:0016787">
    <property type="term" value="F:hydrolase activity"/>
    <property type="evidence" value="ECO:0007669"/>
    <property type="project" value="UniProtKB-UniRule"/>
</dbReference>
<dbReference type="GO" id="GO:0016042">
    <property type="term" value="P:lipid catabolic process"/>
    <property type="evidence" value="ECO:0007669"/>
    <property type="project" value="UniProtKB-UniRule"/>
</dbReference>
<dbReference type="EMBL" id="JAHOEL010000039">
    <property type="protein sequence ID" value="MBV3392993.1"/>
    <property type="molecule type" value="Genomic_DNA"/>
</dbReference>
<keyword evidence="1" id="KW-0378">Hydrolase</keyword>
<proteinExistence type="predicted"/>
<evidence type="ECO:0000259" key="2">
    <source>
        <dbReference type="PROSITE" id="PS51635"/>
    </source>
</evidence>
<evidence type="ECO:0000313" key="6">
    <source>
        <dbReference type="Proteomes" id="UP001197492"/>
    </source>
</evidence>
<sequence>MKRAIVLSGGGSKGAYEAGFLLAAKELNRHFDIVTGTSIGALNGALVAMGDYEGLEYTWNILDMDHVFNNAPDLTDLKDDFMTTSLFNKEEGSNLSELKESIAQQTSLAQSFLKHYFKNKGADNTPFVEHCRGLMDEERLLSSPIDFGICTVQFPSMKACYKTKSEMERGHMLDYLLASSACFPVFPMTEINGNKYIDGGFSDNLPIDLALDMGADEIVVVDMHLIPVHPQYINRPSILYSCPPVDLGGFMDFSKDVLERNKRLGYLVAYKLFGNYEGNQYTFLPSNQTVFHDYYKQLLMMEKEMRGFFNSNSSELTSLLLEANHQMILNLKDYTYITLDFIGELMCFDNLKVYAFEEYKNMIRNAFEKYMEEDYFPQELSLTKVNLSFLQNHLNRESIVGFFLHQMKYKEAMDMKSYYTFCKKELMMASLIYLLIGGGSNEHH</sequence>
<dbReference type="Proteomes" id="UP001196408">
    <property type="component" value="Unassembled WGS sequence"/>
</dbReference>
<comment type="caution">
    <text evidence="3">The sequence shown here is derived from an EMBL/GenBank/DDBJ whole genome shotgun (WGS) entry which is preliminary data.</text>
</comment>
<gene>
    <name evidence="3" type="ORF">KSV97_07100</name>
    <name evidence="4" type="ORF">KSW06_06950</name>
</gene>
<feature type="active site" description="Proton acceptor" evidence="1">
    <location>
        <position position="198"/>
    </location>
</feature>
<keyword evidence="1" id="KW-0442">Lipid degradation</keyword>
<evidence type="ECO:0000313" key="4">
    <source>
        <dbReference type="EMBL" id="MBV3392993.1"/>
    </source>
</evidence>
<dbReference type="PROSITE" id="PS51635">
    <property type="entry name" value="PNPLA"/>
    <property type="match status" value="1"/>
</dbReference>
<dbReference type="InterPro" id="IPR050301">
    <property type="entry name" value="NTE"/>
</dbReference>
<protein>
    <submittedName>
        <fullName evidence="3">Patatin-like phospholipase family protein</fullName>
    </submittedName>
</protein>
<organism evidence="3 5">
    <name type="scientific">Catenibacterium mitsuokai</name>
    <dbReference type="NCBI Taxonomy" id="100886"/>
    <lineage>
        <taxon>Bacteria</taxon>
        <taxon>Bacillati</taxon>
        <taxon>Bacillota</taxon>
        <taxon>Erysipelotrichia</taxon>
        <taxon>Erysipelotrichales</taxon>
        <taxon>Coprobacillaceae</taxon>
        <taxon>Catenibacterium</taxon>
    </lineage>
</organism>
<feature type="short sequence motif" description="GXSXG" evidence="1">
    <location>
        <begin position="36"/>
        <end position="40"/>
    </location>
</feature>
<dbReference type="AlphaFoldDB" id="A0AAW4MRT9"/>
<accession>A0AAW4MRT9</accession>
<dbReference type="EMBL" id="JAHOEF010000041">
    <property type="protein sequence ID" value="MBV3382986.1"/>
    <property type="molecule type" value="Genomic_DNA"/>
</dbReference>
<dbReference type="Pfam" id="PF01734">
    <property type="entry name" value="Patatin"/>
    <property type="match status" value="1"/>
</dbReference>
<keyword evidence="1" id="KW-0443">Lipid metabolism</keyword>
<dbReference type="RefSeq" id="WP_217747785.1">
    <property type="nucleotide sequence ID" value="NZ_JAHOEB010000039.1"/>
</dbReference>
<feature type="active site" description="Nucleophile" evidence="1">
    <location>
        <position position="38"/>
    </location>
</feature>
<keyword evidence="6" id="KW-1185">Reference proteome</keyword>
<dbReference type="InterPro" id="IPR002641">
    <property type="entry name" value="PNPLA_dom"/>
</dbReference>
<dbReference type="CDD" id="cd07209">
    <property type="entry name" value="Pat_hypo_Ecoli_Z1214_like"/>
    <property type="match status" value="1"/>
</dbReference>
<feature type="short sequence motif" description="DGA/G" evidence="1">
    <location>
        <begin position="198"/>
        <end position="200"/>
    </location>
</feature>
<evidence type="ECO:0000313" key="3">
    <source>
        <dbReference type="EMBL" id="MBV3382986.1"/>
    </source>
</evidence>
<dbReference type="PANTHER" id="PTHR14226">
    <property type="entry name" value="NEUROPATHY TARGET ESTERASE/SWISS CHEESE D.MELANOGASTER"/>
    <property type="match status" value="1"/>
</dbReference>
<feature type="domain" description="PNPLA" evidence="2">
    <location>
        <begin position="5"/>
        <end position="211"/>
    </location>
</feature>
<dbReference type="PANTHER" id="PTHR14226:SF29">
    <property type="entry name" value="NEUROPATHY TARGET ESTERASE SWS"/>
    <property type="match status" value="1"/>
</dbReference>
<evidence type="ECO:0000256" key="1">
    <source>
        <dbReference type="PROSITE-ProRule" id="PRU01161"/>
    </source>
</evidence>
<name>A0AAW4MRT9_9FIRM</name>
<reference evidence="3 6" key="1">
    <citation type="submission" date="2021-06" db="EMBL/GenBank/DDBJ databases">
        <title>Collection of gut derived symbiotic bacterial strains cultured from healthy donors.</title>
        <authorList>
            <person name="Lin H."/>
            <person name="Littmann E."/>
            <person name="Pamer E.G."/>
        </authorList>
    </citation>
    <scope>NUCLEOTIDE SEQUENCE</scope>
    <source>
        <strain evidence="4 6">MSK.21.70</strain>
        <strain evidence="3">MSK.21.82</strain>
    </source>
</reference>
<feature type="short sequence motif" description="GXGXXG" evidence="1">
    <location>
        <begin position="9"/>
        <end position="14"/>
    </location>
</feature>
<dbReference type="Proteomes" id="UP001197492">
    <property type="component" value="Unassembled WGS sequence"/>
</dbReference>
<evidence type="ECO:0000313" key="5">
    <source>
        <dbReference type="Proteomes" id="UP001196408"/>
    </source>
</evidence>